<dbReference type="PANTHER" id="PTHR43796:SF2">
    <property type="entry name" value="CARBOXYNORSPERMIDINE SYNTHASE"/>
    <property type="match status" value="1"/>
</dbReference>
<feature type="domain" description="Saccharopine dehydrogenase-like C-terminal" evidence="2">
    <location>
        <begin position="126"/>
        <end position="374"/>
    </location>
</feature>
<evidence type="ECO:0000313" key="3">
    <source>
        <dbReference type="EMBL" id="MBX8630914.1"/>
    </source>
</evidence>
<accession>A0A8J7YMI3</accession>
<protein>
    <submittedName>
        <fullName evidence="4">Saccharopine dehydrogenase NADP-binding domain-containing protein</fullName>
    </submittedName>
</protein>
<comment type="caution">
    <text evidence="4">The sequence shown here is derived from an EMBL/GenBank/DDBJ whole genome shotgun (WGS) entry which is preliminary data.</text>
</comment>
<dbReference type="Gene3D" id="3.40.50.720">
    <property type="entry name" value="NAD(P)-binding Rossmann-like Domain"/>
    <property type="match status" value="1"/>
</dbReference>
<proteinExistence type="predicted"/>
<dbReference type="AlphaFoldDB" id="A0A8J7YMI3"/>
<evidence type="ECO:0000259" key="2">
    <source>
        <dbReference type="Pfam" id="PF16653"/>
    </source>
</evidence>
<sequence>MEVLLIGTGGVGTVIARHLASSDRVDSLQLADIDFEQAERVAKRTGKKKVEPVRLDAGNREDVAKALKGKGLVINSSLPRFNTGIMEAALEAGSMYIDLALDDPEAQYKFHEAWRKRGNTAILGLGEDPGISNITAMYAANRLDRVDSVKIRDGETAVSKTYPFVCLFSPGTFIMETMEQPAIFRNGKLQRIERFSDKEMYNFPSGIGRLPVYSVNHEEVYSLYKSIGKGIRYVDFKLALTDDTMKYLEVLNSLGFTSEKKVSVGGCEVRPLDLTLKLIPQPAQLGSDITGKAIILVEVVGRVKGKRVKHVLYAAKDHRECYRKYGVTATSYLTGTGAAAGALQLLGDENIPAGVYPPESLNPDEYFSILRELDVKMVHRKEEN</sequence>
<dbReference type="Pfam" id="PF03435">
    <property type="entry name" value="Sacchrp_dh_NADP"/>
    <property type="match status" value="1"/>
</dbReference>
<dbReference type="Gene3D" id="3.30.360.10">
    <property type="entry name" value="Dihydrodipicolinate Reductase, domain 2"/>
    <property type="match status" value="1"/>
</dbReference>
<dbReference type="EMBL" id="JAHEAC010000001">
    <property type="protein sequence ID" value="MBX8643125.1"/>
    <property type="molecule type" value="Genomic_DNA"/>
</dbReference>
<evidence type="ECO:0000259" key="1">
    <source>
        <dbReference type="Pfam" id="PF03435"/>
    </source>
</evidence>
<dbReference type="Proteomes" id="UP000750197">
    <property type="component" value="Unassembled WGS sequence"/>
</dbReference>
<dbReference type="InterPro" id="IPR005097">
    <property type="entry name" value="Sacchrp_dh_NADP-bd"/>
</dbReference>
<gene>
    <name evidence="3" type="ORF">J9259_00090</name>
    <name evidence="4" type="ORF">KIY12_00105</name>
</gene>
<dbReference type="Pfam" id="PF16653">
    <property type="entry name" value="Sacchrp_dh_C"/>
    <property type="match status" value="1"/>
</dbReference>
<dbReference type="PANTHER" id="PTHR43796">
    <property type="entry name" value="CARBOXYNORSPERMIDINE SYNTHASE"/>
    <property type="match status" value="1"/>
</dbReference>
<name>A0A8J7YMI3_9ARCH</name>
<dbReference type="SUPFAM" id="SSF51735">
    <property type="entry name" value="NAD(P)-binding Rossmann-fold domains"/>
    <property type="match status" value="1"/>
</dbReference>
<feature type="domain" description="Saccharopine dehydrogenase NADP binding" evidence="1">
    <location>
        <begin position="3"/>
        <end position="122"/>
    </location>
</feature>
<evidence type="ECO:0000313" key="4">
    <source>
        <dbReference type="EMBL" id="MBX8643125.1"/>
    </source>
</evidence>
<dbReference type="InterPro" id="IPR032095">
    <property type="entry name" value="Sacchrp_dh-like_C"/>
</dbReference>
<evidence type="ECO:0000313" key="5">
    <source>
        <dbReference type="Proteomes" id="UP000750197"/>
    </source>
</evidence>
<reference evidence="4" key="1">
    <citation type="submission" date="2021-05" db="EMBL/GenBank/DDBJ databases">
        <title>Genomic insights into ecological role and evolution of a novel Thermoplasmata order Candidatus Sysuiplasmatales.</title>
        <authorList>
            <person name="Yuan Y."/>
        </authorList>
    </citation>
    <scope>NUCLEOTIDE SEQUENCE</scope>
    <source>
        <strain evidence="4">TUT19-bin139</strain>
        <strain evidence="3">YP2-bin.285</strain>
    </source>
</reference>
<organism evidence="4 5">
    <name type="scientific">Candidatus Sysuiplasma superficiale</name>
    <dbReference type="NCBI Taxonomy" id="2823368"/>
    <lineage>
        <taxon>Archaea</taxon>
        <taxon>Methanobacteriati</taxon>
        <taxon>Thermoplasmatota</taxon>
        <taxon>Thermoplasmata</taxon>
        <taxon>Candidatus Sysuiplasmatales</taxon>
        <taxon>Candidatus Sysuiplasmataceae</taxon>
        <taxon>Candidatus Sysuiplasma</taxon>
    </lineage>
</organism>
<dbReference type="InterPro" id="IPR036291">
    <property type="entry name" value="NAD(P)-bd_dom_sf"/>
</dbReference>
<dbReference type="Proteomes" id="UP000716004">
    <property type="component" value="Unassembled WGS sequence"/>
</dbReference>
<dbReference type="EMBL" id="JAGVSJ010000001">
    <property type="protein sequence ID" value="MBX8630914.1"/>
    <property type="molecule type" value="Genomic_DNA"/>
</dbReference>